<evidence type="ECO:0000313" key="1">
    <source>
        <dbReference type="EMBL" id="GAA1519360.1"/>
    </source>
</evidence>
<evidence type="ECO:0000313" key="2">
    <source>
        <dbReference type="Proteomes" id="UP001501470"/>
    </source>
</evidence>
<dbReference type="RefSeq" id="WP_344503330.1">
    <property type="nucleotide sequence ID" value="NZ_BAAAQD010000007.1"/>
</dbReference>
<accession>A0ABN2AHE2</accession>
<dbReference type="EMBL" id="BAAAQD010000007">
    <property type="protein sequence ID" value="GAA1519360.1"/>
    <property type="molecule type" value="Genomic_DNA"/>
</dbReference>
<comment type="caution">
    <text evidence="1">The sequence shown here is derived from an EMBL/GenBank/DDBJ whole genome shotgun (WGS) entry which is preliminary data.</text>
</comment>
<reference evidence="1 2" key="1">
    <citation type="journal article" date="2019" name="Int. J. Syst. Evol. Microbiol.">
        <title>The Global Catalogue of Microorganisms (GCM) 10K type strain sequencing project: providing services to taxonomists for standard genome sequencing and annotation.</title>
        <authorList>
            <consortium name="The Broad Institute Genomics Platform"/>
            <consortium name="The Broad Institute Genome Sequencing Center for Infectious Disease"/>
            <person name="Wu L."/>
            <person name="Ma J."/>
        </authorList>
    </citation>
    <scope>NUCLEOTIDE SEQUENCE [LARGE SCALE GENOMIC DNA]</scope>
    <source>
        <strain evidence="1 2">JCM 15933</strain>
    </source>
</reference>
<organism evidence="1 2">
    <name type="scientific">Dactylosporangium maewongense</name>
    <dbReference type="NCBI Taxonomy" id="634393"/>
    <lineage>
        <taxon>Bacteria</taxon>
        <taxon>Bacillati</taxon>
        <taxon>Actinomycetota</taxon>
        <taxon>Actinomycetes</taxon>
        <taxon>Micromonosporales</taxon>
        <taxon>Micromonosporaceae</taxon>
        <taxon>Dactylosporangium</taxon>
    </lineage>
</organism>
<dbReference type="Proteomes" id="UP001501470">
    <property type="component" value="Unassembled WGS sequence"/>
</dbReference>
<keyword evidence="2" id="KW-1185">Reference proteome</keyword>
<gene>
    <name evidence="1" type="ORF">GCM10009827_038360</name>
</gene>
<proteinExistence type="predicted"/>
<name>A0ABN2AHE2_9ACTN</name>
<protein>
    <submittedName>
        <fullName evidence="1">Uncharacterized protein</fullName>
    </submittedName>
</protein>
<sequence length="50" mass="5558">MIRTYLMRTCLASRTRVAHACLIRARQNSFLPGQQTSGYLIADAAGFVRA</sequence>